<proteinExistence type="inferred from homology"/>
<keyword evidence="2" id="KW-0413">Isomerase</keyword>
<gene>
    <name evidence="3" type="ORF">OO013_01905</name>
</gene>
<evidence type="ECO:0000256" key="2">
    <source>
        <dbReference type="ARBA" id="ARBA00023235"/>
    </source>
</evidence>
<dbReference type="Gene3D" id="3.10.310.10">
    <property type="entry name" value="Diaminopimelate Epimerase, Chain A, domain 1"/>
    <property type="match status" value="2"/>
</dbReference>
<accession>A0ABT3RMU5</accession>
<dbReference type="EMBL" id="JAPFQN010000002">
    <property type="protein sequence ID" value="MCX2742597.1"/>
    <property type="molecule type" value="Genomic_DNA"/>
</dbReference>
<evidence type="ECO:0000256" key="1">
    <source>
        <dbReference type="ARBA" id="ARBA00008270"/>
    </source>
</evidence>
<protein>
    <submittedName>
        <fullName evidence="3">PhzF family phenazine biosynthesis protein</fullName>
    </submittedName>
</protein>
<comment type="caution">
    <text evidence="3">The sequence shown here is derived from an EMBL/GenBank/DDBJ whole genome shotgun (WGS) entry which is preliminary data.</text>
</comment>
<dbReference type="PANTHER" id="PTHR13774">
    <property type="entry name" value="PHENAZINE BIOSYNTHESIS PROTEIN"/>
    <property type="match status" value="1"/>
</dbReference>
<sequence>MMKKNSYNYYQVDAFAEKIFEGNPAAVVPLDFWFDDEVMQSIAKENNLSETAFFIPINAEENEYQLRWFTPEVEVNLCGHATLASAFVLFNIMEMPGDSIRFQSRSGMLEVKRKGELYWLDFPKMGYDEAEVSPTIVESMGIAPLKVYTSEDDWLFLYQSEEQVRSLKPNMEMLKEFPARGVIATSVSEEFDAVSRFFAPSVGIDEDYVTGSSFTKLIPFWSEKLNKEELHFYQASSRGGVVFGNIKGERVDIGGKAKLFSKGKFYINGD</sequence>
<dbReference type="Proteomes" id="UP001209885">
    <property type="component" value="Unassembled WGS sequence"/>
</dbReference>
<name>A0ABT3RMU5_9BACT</name>
<dbReference type="PIRSF" id="PIRSF016184">
    <property type="entry name" value="PhzC_PhzF"/>
    <property type="match status" value="1"/>
</dbReference>
<dbReference type="SUPFAM" id="SSF54506">
    <property type="entry name" value="Diaminopimelate epimerase-like"/>
    <property type="match status" value="1"/>
</dbReference>
<dbReference type="RefSeq" id="WP_266054878.1">
    <property type="nucleotide sequence ID" value="NZ_JAPFQN010000002.1"/>
</dbReference>
<reference evidence="3 4" key="1">
    <citation type="submission" date="2022-11" db="EMBL/GenBank/DDBJ databases">
        <title>The characterization of three novel Bacteroidetes species and genomic analysis of their roles in tidal elemental geochemical cycles.</title>
        <authorList>
            <person name="Ma K."/>
        </authorList>
    </citation>
    <scope>NUCLEOTIDE SEQUENCE [LARGE SCALE GENOMIC DNA]</scope>
    <source>
        <strain evidence="3 4">M17</strain>
    </source>
</reference>
<dbReference type="InterPro" id="IPR003719">
    <property type="entry name" value="Phenazine_PhzF-like"/>
</dbReference>
<dbReference type="Pfam" id="PF02567">
    <property type="entry name" value="PhzC-PhzF"/>
    <property type="match status" value="1"/>
</dbReference>
<dbReference type="PANTHER" id="PTHR13774:SF17">
    <property type="entry name" value="PHENAZINE BIOSYNTHESIS-LIKE DOMAIN-CONTAINING PROTEIN"/>
    <property type="match status" value="1"/>
</dbReference>
<evidence type="ECO:0000313" key="3">
    <source>
        <dbReference type="EMBL" id="MCX2742597.1"/>
    </source>
</evidence>
<evidence type="ECO:0000313" key="4">
    <source>
        <dbReference type="Proteomes" id="UP001209885"/>
    </source>
</evidence>
<keyword evidence="4" id="KW-1185">Reference proteome</keyword>
<dbReference type="NCBIfam" id="TIGR00654">
    <property type="entry name" value="PhzF_family"/>
    <property type="match status" value="1"/>
</dbReference>
<comment type="similarity">
    <text evidence="1">Belongs to the PhzF family.</text>
</comment>
<organism evidence="3 4">
    <name type="scientific">Mangrovivirga halotolerans</name>
    <dbReference type="NCBI Taxonomy" id="2993936"/>
    <lineage>
        <taxon>Bacteria</taxon>
        <taxon>Pseudomonadati</taxon>
        <taxon>Bacteroidota</taxon>
        <taxon>Cytophagia</taxon>
        <taxon>Cytophagales</taxon>
        <taxon>Mangrovivirgaceae</taxon>
        <taxon>Mangrovivirga</taxon>
    </lineage>
</organism>